<keyword evidence="6" id="KW-1015">Disulfide bond</keyword>
<dbReference type="STRING" id="86630.A0A367JAK9"/>
<dbReference type="GO" id="GO:0005783">
    <property type="term" value="C:endoplasmic reticulum"/>
    <property type="evidence" value="ECO:0007669"/>
    <property type="project" value="InterPro"/>
</dbReference>
<keyword evidence="4 10" id="KW-0732">Signal</keyword>
<dbReference type="InterPro" id="IPR036356">
    <property type="entry name" value="ERp29_C_sf"/>
</dbReference>
<dbReference type="InterPro" id="IPR011679">
    <property type="entry name" value="ERp29_C"/>
</dbReference>
<dbReference type="GO" id="GO:0006457">
    <property type="term" value="P:protein folding"/>
    <property type="evidence" value="ECO:0007669"/>
    <property type="project" value="TreeGrafter"/>
</dbReference>
<feature type="signal peptide" evidence="10">
    <location>
        <begin position="1"/>
        <end position="16"/>
    </location>
</feature>
<feature type="domain" description="Thioredoxin" evidence="11">
    <location>
        <begin position="226"/>
        <end position="344"/>
    </location>
</feature>
<evidence type="ECO:0000256" key="10">
    <source>
        <dbReference type="SAM" id="SignalP"/>
    </source>
</evidence>
<dbReference type="InterPro" id="IPR051063">
    <property type="entry name" value="PDI"/>
</dbReference>
<evidence type="ECO:0000256" key="8">
    <source>
        <dbReference type="ARBA" id="ARBA00023284"/>
    </source>
</evidence>
<dbReference type="CDD" id="cd00238">
    <property type="entry name" value="ERp29c"/>
    <property type="match status" value="1"/>
</dbReference>
<evidence type="ECO:0000256" key="4">
    <source>
        <dbReference type="ARBA" id="ARBA00022729"/>
    </source>
</evidence>
<dbReference type="PRINTS" id="PR00421">
    <property type="entry name" value="THIOREDOXIN"/>
</dbReference>
<dbReference type="PANTHER" id="PTHR45672">
    <property type="entry name" value="PROTEIN DISULFIDE-ISOMERASE C17H9.14C-RELATED"/>
    <property type="match status" value="1"/>
</dbReference>
<evidence type="ECO:0000256" key="7">
    <source>
        <dbReference type="ARBA" id="ARBA00023235"/>
    </source>
</evidence>
<sequence length="458" mass="51046">MSFLKKLFFLLLAANAVIIGYDQYNGGHATQHIIQNLNQDNFYYVLNQLKSPEKITPYVNNVLTHLKDISSPEKITSHINNAFAQLKDVNSFEDVIQLVRGTAPSKAALTYDGNVLVLTDDNFKLAIDGSRPALVEFYAPWCGHCKNLAPVYAQLGDAFAHQKDKVIIAKLDADQYRNTGALYGVKGFPTLKWFPQGVNSPEGVEDYRGGRDLNSLASFVREKSGIIPRIKAKKSDVVELNSKNFHEVALNPKQNVLVEFYASWCGHCKNLAPIWEKIGTAYSNVENCVVAKIDADKERDIGTEFDISGFPTIKLFPAGESEPIPYEGARTEAAFIEFLNKHCKAHRAVGGGLQPTAGRIRDLDEKAIEFIKNPAAREKIHKEIADKVKGHASRHAKYYAKVMEKILADGEGFLHKEKTRLANIAKSEDVTNAKLDDFNIRKNILASFDKDATPVEHE</sequence>
<dbReference type="InterPro" id="IPR036249">
    <property type="entry name" value="Thioredoxin-like_sf"/>
</dbReference>
<reference evidence="12 13" key="1">
    <citation type="journal article" date="2018" name="G3 (Bethesda)">
        <title>Phylogenetic and Phylogenomic Definition of Rhizopus Species.</title>
        <authorList>
            <person name="Gryganskyi A.P."/>
            <person name="Golan J."/>
            <person name="Dolatabadi S."/>
            <person name="Mondo S."/>
            <person name="Robb S."/>
            <person name="Idnurm A."/>
            <person name="Muszewska A."/>
            <person name="Steczkiewicz K."/>
            <person name="Masonjones S."/>
            <person name="Liao H.L."/>
            <person name="Gajdeczka M.T."/>
            <person name="Anike F."/>
            <person name="Vuek A."/>
            <person name="Anishchenko I.M."/>
            <person name="Voigt K."/>
            <person name="de Hoog G.S."/>
            <person name="Smith M.E."/>
            <person name="Heitman J."/>
            <person name="Vilgalys R."/>
            <person name="Stajich J.E."/>
        </authorList>
    </citation>
    <scope>NUCLEOTIDE SEQUENCE [LARGE SCALE GENOMIC DNA]</scope>
    <source>
        <strain evidence="12 13">CBS 357.93</strain>
    </source>
</reference>
<keyword evidence="7" id="KW-0413">Isomerase</keyword>
<evidence type="ECO:0000256" key="3">
    <source>
        <dbReference type="ARBA" id="ARBA00012723"/>
    </source>
</evidence>
<dbReference type="NCBIfam" id="TIGR01126">
    <property type="entry name" value="pdi_dom"/>
    <property type="match status" value="2"/>
</dbReference>
<comment type="caution">
    <text evidence="12">The sequence shown here is derived from an EMBL/GenBank/DDBJ whole genome shotgun (WGS) entry which is preliminary data.</text>
</comment>
<dbReference type="AlphaFoldDB" id="A0A367JAK9"/>
<protein>
    <recommendedName>
        <fullName evidence="3">protein disulfide-isomerase</fullName>
        <ecNumber evidence="3">5.3.4.1</ecNumber>
    </recommendedName>
</protein>
<dbReference type="InterPro" id="IPR017937">
    <property type="entry name" value="Thioredoxin_CS"/>
</dbReference>
<dbReference type="EC" id="5.3.4.1" evidence="3"/>
<evidence type="ECO:0000256" key="6">
    <source>
        <dbReference type="ARBA" id="ARBA00023157"/>
    </source>
</evidence>
<dbReference type="Gene3D" id="3.40.30.10">
    <property type="entry name" value="Glutaredoxin"/>
    <property type="match status" value="2"/>
</dbReference>
<organism evidence="12 13">
    <name type="scientific">Rhizopus azygosporus</name>
    <name type="common">Rhizopus microsporus var. azygosporus</name>
    <dbReference type="NCBI Taxonomy" id="86630"/>
    <lineage>
        <taxon>Eukaryota</taxon>
        <taxon>Fungi</taxon>
        <taxon>Fungi incertae sedis</taxon>
        <taxon>Mucoromycota</taxon>
        <taxon>Mucoromycotina</taxon>
        <taxon>Mucoromycetes</taxon>
        <taxon>Mucorales</taxon>
        <taxon>Mucorineae</taxon>
        <taxon>Rhizopodaceae</taxon>
        <taxon>Rhizopus</taxon>
    </lineage>
</organism>
<evidence type="ECO:0000256" key="9">
    <source>
        <dbReference type="RuleBase" id="RU004208"/>
    </source>
</evidence>
<dbReference type="GO" id="GO:0003756">
    <property type="term" value="F:protein disulfide isomerase activity"/>
    <property type="evidence" value="ECO:0007669"/>
    <property type="project" value="UniProtKB-EC"/>
</dbReference>
<dbReference type="PANTHER" id="PTHR45672:SF11">
    <property type="entry name" value="PROTEIN DISULFIDE-ISOMERASE C17H9.14C"/>
    <property type="match status" value="1"/>
</dbReference>
<dbReference type="Proteomes" id="UP000252139">
    <property type="component" value="Unassembled WGS sequence"/>
</dbReference>
<evidence type="ECO:0000313" key="12">
    <source>
        <dbReference type="EMBL" id="RCH86935.1"/>
    </source>
</evidence>
<name>A0A367JAK9_RHIAZ</name>
<accession>A0A367JAK9</accession>
<dbReference type="SUPFAM" id="SSF47933">
    <property type="entry name" value="ERP29 C domain-like"/>
    <property type="match status" value="1"/>
</dbReference>
<evidence type="ECO:0000256" key="2">
    <source>
        <dbReference type="ARBA" id="ARBA00006347"/>
    </source>
</evidence>
<evidence type="ECO:0000256" key="5">
    <source>
        <dbReference type="ARBA" id="ARBA00022737"/>
    </source>
</evidence>
<dbReference type="PROSITE" id="PS51352">
    <property type="entry name" value="THIOREDOXIN_2"/>
    <property type="match status" value="2"/>
</dbReference>
<dbReference type="OrthoDB" id="10264505at2759"/>
<dbReference type="SUPFAM" id="SSF52833">
    <property type="entry name" value="Thioredoxin-like"/>
    <property type="match status" value="2"/>
</dbReference>
<keyword evidence="13" id="KW-1185">Reference proteome</keyword>
<keyword evidence="8" id="KW-0676">Redox-active center</keyword>
<dbReference type="EMBL" id="PJQL01001765">
    <property type="protein sequence ID" value="RCH86935.1"/>
    <property type="molecule type" value="Genomic_DNA"/>
</dbReference>
<evidence type="ECO:0000259" key="11">
    <source>
        <dbReference type="PROSITE" id="PS51352"/>
    </source>
</evidence>
<dbReference type="Pfam" id="PF07749">
    <property type="entry name" value="ERp29"/>
    <property type="match status" value="1"/>
</dbReference>
<dbReference type="InterPro" id="IPR005788">
    <property type="entry name" value="PDI_thioredoxin-like_dom"/>
</dbReference>
<feature type="chain" id="PRO_5016984722" description="protein disulfide-isomerase" evidence="10">
    <location>
        <begin position="17"/>
        <end position="458"/>
    </location>
</feature>
<proteinExistence type="inferred from homology"/>
<evidence type="ECO:0000313" key="13">
    <source>
        <dbReference type="Proteomes" id="UP000252139"/>
    </source>
</evidence>
<feature type="domain" description="Thioredoxin" evidence="11">
    <location>
        <begin position="97"/>
        <end position="225"/>
    </location>
</feature>
<keyword evidence="5" id="KW-0677">Repeat</keyword>
<dbReference type="Gene3D" id="1.20.1150.12">
    <property type="entry name" value="Endoplasmic reticulum resident protein 29, C-terminal domain"/>
    <property type="match status" value="1"/>
</dbReference>
<dbReference type="FunFam" id="3.40.30.10:FF:000032">
    <property type="entry name" value="Protein disulfide-isomerase A6 homolog"/>
    <property type="match status" value="1"/>
</dbReference>
<comment type="similarity">
    <text evidence="2 9">Belongs to the protein disulfide isomerase family.</text>
</comment>
<dbReference type="Pfam" id="PF00085">
    <property type="entry name" value="Thioredoxin"/>
    <property type="match status" value="2"/>
</dbReference>
<dbReference type="CDD" id="cd02998">
    <property type="entry name" value="PDI_a_ERp38"/>
    <property type="match status" value="2"/>
</dbReference>
<gene>
    <name evidence="12" type="ORF">CU097_006560</name>
</gene>
<comment type="catalytic activity">
    <reaction evidence="1">
        <text>Catalyzes the rearrangement of -S-S- bonds in proteins.</text>
        <dbReference type="EC" id="5.3.4.1"/>
    </reaction>
</comment>
<evidence type="ECO:0000256" key="1">
    <source>
        <dbReference type="ARBA" id="ARBA00001182"/>
    </source>
</evidence>
<dbReference type="InterPro" id="IPR013766">
    <property type="entry name" value="Thioredoxin_domain"/>
</dbReference>
<dbReference type="PROSITE" id="PS00194">
    <property type="entry name" value="THIOREDOXIN_1"/>
    <property type="match status" value="2"/>
</dbReference>